<name>A0AA88IG59_ARTSF</name>
<reference evidence="1" key="1">
    <citation type="submission" date="2023-07" db="EMBL/GenBank/DDBJ databases">
        <title>Chromosome-level genome assembly of Artemia franciscana.</title>
        <authorList>
            <person name="Jo E."/>
        </authorList>
    </citation>
    <scope>NUCLEOTIDE SEQUENCE</scope>
    <source>
        <tissue evidence="1">Whole body</tissue>
    </source>
</reference>
<dbReference type="AlphaFoldDB" id="A0AA88IG59"/>
<organism evidence="1 2">
    <name type="scientific">Artemia franciscana</name>
    <name type="common">Brine shrimp</name>
    <name type="synonym">Artemia sanfranciscana</name>
    <dbReference type="NCBI Taxonomy" id="6661"/>
    <lineage>
        <taxon>Eukaryota</taxon>
        <taxon>Metazoa</taxon>
        <taxon>Ecdysozoa</taxon>
        <taxon>Arthropoda</taxon>
        <taxon>Crustacea</taxon>
        <taxon>Branchiopoda</taxon>
        <taxon>Anostraca</taxon>
        <taxon>Artemiidae</taxon>
        <taxon>Artemia</taxon>
    </lineage>
</organism>
<proteinExistence type="predicted"/>
<accession>A0AA88IG59</accession>
<dbReference type="Proteomes" id="UP001187531">
    <property type="component" value="Unassembled WGS sequence"/>
</dbReference>
<dbReference type="EMBL" id="JAVRJZ010000001">
    <property type="protein sequence ID" value="KAK2728090.1"/>
    <property type="molecule type" value="Genomic_DNA"/>
</dbReference>
<sequence length="127" mass="14754">MYEDAEFRIFQKNGQLKKHLDNLHSHLSSKLREFFANLETSVKRQRLNSNLFGTVGTFTFDLDAQTVKWIVDPFKCEIAMIPEELSGLVEAIFEFRSNIKARIQFESKPNLSSFWMSKAAKAFIKCI</sequence>
<evidence type="ECO:0000313" key="2">
    <source>
        <dbReference type="Proteomes" id="UP001187531"/>
    </source>
</evidence>
<comment type="caution">
    <text evidence="1">The sequence shown here is derived from an EMBL/GenBank/DDBJ whole genome shotgun (WGS) entry which is preliminary data.</text>
</comment>
<gene>
    <name evidence="1" type="ORF">QYM36_008536</name>
</gene>
<evidence type="ECO:0000313" key="1">
    <source>
        <dbReference type="EMBL" id="KAK2728090.1"/>
    </source>
</evidence>
<keyword evidence="2" id="KW-1185">Reference proteome</keyword>
<protein>
    <submittedName>
        <fullName evidence="1">Uncharacterized protein</fullName>
    </submittedName>
</protein>